<evidence type="ECO:0000256" key="1">
    <source>
        <dbReference type="SAM" id="Phobius"/>
    </source>
</evidence>
<dbReference type="STRING" id="1798652.A3A43_03120"/>
<accession>A0A1G2CL22</accession>
<proteinExistence type="predicted"/>
<comment type="caution">
    <text evidence="2">The sequence shown here is derived from an EMBL/GenBank/DDBJ whole genome shotgun (WGS) entry which is preliminary data.</text>
</comment>
<protein>
    <recommendedName>
        <fullName evidence="4">Type 4 fimbrial biogenesis protein PilX N-terminal domain-containing protein</fullName>
    </recommendedName>
</protein>
<keyword evidence="1" id="KW-1133">Transmembrane helix</keyword>
<gene>
    <name evidence="2" type="ORF">A3A43_03120</name>
</gene>
<keyword evidence="1" id="KW-0812">Transmembrane</keyword>
<evidence type="ECO:0008006" key="4">
    <source>
        <dbReference type="Google" id="ProtNLM"/>
    </source>
</evidence>
<dbReference type="EMBL" id="MHLC01000013">
    <property type="protein sequence ID" value="OGZ01361.1"/>
    <property type="molecule type" value="Genomic_DNA"/>
</dbReference>
<name>A0A1G2CL22_9BACT</name>
<reference evidence="2 3" key="1">
    <citation type="journal article" date="2016" name="Nat. Commun.">
        <title>Thousands of microbial genomes shed light on interconnected biogeochemical processes in an aquifer system.</title>
        <authorList>
            <person name="Anantharaman K."/>
            <person name="Brown C.T."/>
            <person name="Hug L.A."/>
            <person name="Sharon I."/>
            <person name="Castelle C.J."/>
            <person name="Probst A.J."/>
            <person name="Thomas B.C."/>
            <person name="Singh A."/>
            <person name="Wilkins M.J."/>
            <person name="Karaoz U."/>
            <person name="Brodie E.L."/>
            <person name="Williams K.H."/>
            <person name="Hubbard S.S."/>
            <person name="Banfield J.F."/>
        </authorList>
    </citation>
    <scope>NUCLEOTIDE SEQUENCE [LARGE SCALE GENOMIC DNA]</scope>
</reference>
<feature type="transmembrane region" description="Helical" evidence="1">
    <location>
        <begin position="12"/>
        <end position="36"/>
    </location>
</feature>
<dbReference type="Proteomes" id="UP000178495">
    <property type="component" value="Unassembled WGS sequence"/>
</dbReference>
<organism evidence="2 3">
    <name type="scientific">Candidatus Liptonbacteria bacterium RIFCSPLOWO2_01_FULL_56_20</name>
    <dbReference type="NCBI Taxonomy" id="1798652"/>
    <lineage>
        <taxon>Bacteria</taxon>
        <taxon>Candidatus Liptoniibacteriota</taxon>
    </lineage>
</organism>
<dbReference type="AlphaFoldDB" id="A0A1G2CL22"/>
<sequence>MIHSTKKGQLSVEILFFGALTVVFITGLVFLAVAFFQTASRGVNRAQAFAIAEAGVEYYRWHLAHAPADFTDGTGGPGPYTHPYYNKDGVEIGQFVLDITPPSLGSTVVIVRSTGKVNADPSIARMIEVKFAVSSFARYAIALNNSVRFGEGTEVFGEIFSNGGIRFDGLAHNLVQSAQQSYDDPDHGGANEFGVHTHKTTADPLPPAAVPDRPDVFMAGRNFPVPALDFTRITQDLASLKAQASSSGLYFASSTAYGYELALATSGAYTVYRVDELTPRPPGCTNTSNEPNWGTWSVESETSIASGTLATSSIFFFEDDVWVRGQVGGRRVTVASGRFPDNPSTRSSITVNTNLLYTNYDGTDAIALIAQNDFNVGLFSDDILRIDAAIVAQNGRVGRHYYQAPSSQSQADKCGPTTNRARITLYGSLISNQRYGFGFTDLTGYLERVLIYDPNLLYSPPPSFPLTSDEYVQISWTELQ</sequence>
<evidence type="ECO:0000313" key="2">
    <source>
        <dbReference type="EMBL" id="OGZ01361.1"/>
    </source>
</evidence>
<evidence type="ECO:0000313" key="3">
    <source>
        <dbReference type="Proteomes" id="UP000178495"/>
    </source>
</evidence>
<keyword evidence="1" id="KW-0472">Membrane</keyword>